<evidence type="ECO:0000313" key="2">
    <source>
        <dbReference type="EMBL" id="AYG59532.1"/>
    </source>
</evidence>
<dbReference type="Pfam" id="PF13302">
    <property type="entry name" value="Acetyltransf_3"/>
    <property type="match status" value="1"/>
</dbReference>
<dbReference type="KEGG" id="rjg:CCGE525_12540"/>
<dbReference type="PROSITE" id="PS51186">
    <property type="entry name" value="GNAT"/>
    <property type="match status" value="1"/>
</dbReference>
<dbReference type="InterPro" id="IPR016181">
    <property type="entry name" value="Acyl_CoA_acyltransferase"/>
</dbReference>
<dbReference type="EMBL" id="CP032694">
    <property type="protein sequence ID" value="AYG59532.1"/>
    <property type="molecule type" value="Genomic_DNA"/>
</dbReference>
<evidence type="ECO:0000313" key="3">
    <source>
        <dbReference type="Proteomes" id="UP000282195"/>
    </source>
</evidence>
<protein>
    <submittedName>
        <fullName evidence="2">N-acetyltransferase</fullName>
    </submittedName>
</protein>
<keyword evidence="3" id="KW-1185">Reference proteome</keyword>
<dbReference type="SUPFAM" id="SSF55729">
    <property type="entry name" value="Acyl-CoA N-acyltransferases (Nat)"/>
    <property type="match status" value="1"/>
</dbReference>
<keyword evidence="2" id="KW-0808">Transferase</keyword>
<dbReference type="OrthoDB" id="6293260at2"/>
<evidence type="ECO:0000259" key="1">
    <source>
        <dbReference type="PROSITE" id="PS51186"/>
    </source>
</evidence>
<dbReference type="InterPro" id="IPR051531">
    <property type="entry name" value="N-acetyltransferase"/>
</dbReference>
<gene>
    <name evidence="2" type="ORF">CCGE525_12540</name>
</gene>
<organism evidence="2 3">
    <name type="scientific">Rhizobium jaguaris</name>
    <dbReference type="NCBI Taxonomy" id="1312183"/>
    <lineage>
        <taxon>Bacteria</taxon>
        <taxon>Pseudomonadati</taxon>
        <taxon>Pseudomonadota</taxon>
        <taxon>Alphaproteobacteria</taxon>
        <taxon>Hyphomicrobiales</taxon>
        <taxon>Rhizobiaceae</taxon>
        <taxon>Rhizobium/Agrobacterium group</taxon>
        <taxon>Rhizobium</taxon>
    </lineage>
</organism>
<dbReference type="PANTHER" id="PTHR43792">
    <property type="entry name" value="GNAT FAMILY, PUTATIVE (AFU_ORTHOLOGUE AFUA_3G00765)-RELATED-RELATED"/>
    <property type="match status" value="1"/>
</dbReference>
<proteinExistence type="predicted"/>
<dbReference type="GO" id="GO:0016747">
    <property type="term" value="F:acyltransferase activity, transferring groups other than amino-acyl groups"/>
    <property type="evidence" value="ECO:0007669"/>
    <property type="project" value="InterPro"/>
</dbReference>
<sequence length="192" mass="21936">MTIIETQRLILRPCEESDRDLFCELSSDPVVLEFFPFSRSREDADAVFDIIIRLMPENGFDLLVLVLKQSGEPIGFSGLSKPKLAPFLPQNAVEIGWRLSARHWRQGYASEAGAALLRHGFERLELDEIVSLAVYNNHRAFAVMQRIGMRPDPAGDFDHPDIPATHPQLRRHLLYRLSAAEWRRQQMQAAKS</sequence>
<name>A0A387FVN4_9HYPH</name>
<reference evidence="2 3" key="1">
    <citation type="submission" date="2018-10" db="EMBL/GenBank/DDBJ databases">
        <title>Rhizobium etli, R. leguminosarum and a new Rhizobium genospecies from Phaseolus dumosus.</title>
        <authorList>
            <person name="Ramirez-Puebla S.T."/>
            <person name="Rogel-Hernandez M.A."/>
            <person name="Guerrero G."/>
            <person name="Ormeno-Orrillo E."/>
            <person name="Martinez-Romero J.C."/>
            <person name="Negrete-Yankelevich S."/>
            <person name="Martinez-Romero E."/>
        </authorList>
    </citation>
    <scope>NUCLEOTIDE SEQUENCE [LARGE SCALE GENOMIC DNA]</scope>
    <source>
        <strain evidence="2 3">CCGE525</strain>
    </source>
</reference>
<dbReference type="Gene3D" id="3.40.630.30">
    <property type="match status" value="1"/>
</dbReference>
<dbReference type="InterPro" id="IPR000182">
    <property type="entry name" value="GNAT_dom"/>
</dbReference>
<dbReference type="PANTHER" id="PTHR43792:SF1">
    <property type="entry name" value="N-ACETYLTRANSFERASE DOMAIN-CONTAINING PROTEIN"/>
    <property type="match status" value="1"/>
</dbReference>
<dbReference type="Proteomes" id="UP000282195">
    <property type="component" value="Chromosome"/>
</dbReference>
<dbReference type="AlphaFoldDB" id="A0A387FVN4"/>
<dbReference type="RefSeq" id="WP_120704549.1">
    <property type="nucleotide sequence ID" value="NZ_CP032694.1"/>
</dbReference>
<accession>A0A387FVN4</accession>
<feature type="domain" description="N-acetyltransferase" evidence="1">
    <location>
        <begin position="9"/>
        <end position="180"/>
    </location>
</feature>